<dbReference type="PROSITE" id="PS51318">
    <property type="entry name" value="TAT"/>
    <property type="match status" value="1"/>
</dbReference>
<proteinExistence type="predicted"/>
<dbReference type="KEGG" id="apra:G3A50_02375"/>
<dbReference type="AlphaFoldDB" id="A0A6P1YKD2"/>
<keyword evidence="1" id="KW-0812">Transmembrane</keyword>
<keyword evidence="1" id="KW-0472">Membrane</keyword>
<accession>A0A6P1YKD2</accession>
<evidence type="ECO:0000256" key="1">
    <source>
        <dbReference type="SAM" id="Phobius"/>
    </source>
</evidence>
<dbReference type="EMBL" id="CP048630">
    <property type="protein sequence ID" value="QIB32673.1"/>
    <property type="molecule type" value="Genomic_DNA"/>
</dbReference>
<keyword evidence="1" id="KW-1133">Transmembrane helix</keyword>
<evidence type="ECO:0000313" key="2">
    <source>
        <dbReference type="EMBL" id="QIB32673.1"/>
    </source>
</evidence>
<sequence>MGTHEREREKCVTSRRQAMRTIAISGLAAAVPLGAAALGDETSPDAELIRLGAEFDRLYSEWLPLWRRWSDFESVTRTEALAFAGKATSVWERYCQVSNANGCAEATAANDAASDKVTEVAGRIRQLPARGIHGLYVKARVVLFESFATGSHDSVADEDMDWEVLCYVQFLREIASLAGEARV</sequence>
<protein>
    <submittedName>
        <fullName evidence="2">Uncharacterized protein</fullName>
    </submittedName>
</protein>
<feature type="transmembrane region" description="Helical" evidence="1">
    <location>
        <begin position="21"/>
        <end position="39"/>
    </location>
</feature>
<evidence type="ECO:0000313" key="3">
    <source>
        <dbReference type="Proteomes" id="UP000464751"/>
    </source>
</evidence>
<dbReference type="InterPro" id="IPR006311">
    <property type="entry name" value="TAT_signal"/>
</dbReference>
<organism evidence="2 3">
    <name type="scientific">Ancylobacter pratisalsi</name>
    <dbReference type="NCBI Taxonomy" id="1745854"/>
    <lineage>
        <taxon>Bacteria</taxon>
        <taxon>Pseudomonadati</taxon>
        <taxon>Pseudomonadota</taxon>
        <taxon>Alphaproteobacteria</taxon>
        <taxon>Hyphomicrobiales</taxon>
        <taxon>Xanthobacteraceae</taxon>
        <taxon>Ancylobacter</taxon>
    </lineage>
</organism>
<gene>
    <name evidence="2" type="ORF">G3A50_02375</name>
</gene>
<dbReference type="Proteomes" id="UP000464751">
    <property type="component" value="Chromosome"/>
</dbReference>
<dbReference type="RefSeq" id="WP_163073748.1">
    <property type="nucleotide sequence ID" value="NZ_CP048630.1"/>
</dbReference>
<keyword evidence="3" id="KW-1185">Reference proteome</keyword>
<reference evidence="2 3" key="1">
    <citation type="submission" date="2020-02" db="EMBL/GenBank/DDBJ databases">
        <authorList>
            <person name="Li G."/>
        </authorList>
    </citation>
    <scope>NUCLEOTIDE SEQUENCE [LARGE SCALE GENOMIC DNA]</scope>
    <source>
        <strain evidence="2 3">DSM 102029</strain>
    </source>
</reference>
<name>A0A6P1YKD2_9HYPH</name>